<evidence type="ECO:0000259" key="11">
    <source>
        <dbReference type="PROSITE" id="PS00125"/>
    </source>
</evidence>
<evidence type="ECO:0000256" key="10">
    <source>
        <dbReference type="RuleBase" id="RU004273"/>
    </source>
</evidence>
<keyword evidence="2" id="KW-0479">Metal-binding</keyword>
<evidence type="ECO:0000256" key="9">
    <source>
        <dbReference type="ARBA" id="ARBA00054219"/>
    </source>
</evidence>
<evidence type="ECO:0000256" key="3">
    <source>
        <dbReference type="ARBA" id="ARBA00022801"/>
    </source>
</evidence>
<dbReference type="InterPro" id="IPR031675">
    <property type="entry name" value="STPPase_N"/>
</dbReference>
<evidence type="ECO:0000256" key="4">
    <source>
        <dbReference type="ARBA" id="ARBA00022912"/>
    </source>
</evidence>
<name>A0A2P2I254_9CRUS</name>
<dbReference type="GO" id="GO:0004722">
    <property type="term" value="F:protein serine/threonine phosphatase activity"/>
    <property type="evidence" value="ECO:0007669"/>
    <property type="project" value="UniProtKB-EC"/>
</dbReference>
<dbReference type="EC" id="3.1.3.16" evidence="10"/>
<dbReference type="SUPFAM" id="SSF56300">
    <property type="entry name" value="Metallo-dependent phosphatases"/>
    <property type="match status" value="1"/>
</dbReference>
<dbReference type="InterPro" id="IPR050341">
    <property type="entry name" value="PP1_catalytic_subunit"/>
</dbReference>
<dbReference type="GO" id="GO:0005737">
    <property type="term" value="C:cytoplasm"/>
    <property type="evidence" value="ECO:0007669"/>
    <property type="project" value="TreeGrafter"/>
</dbReference>
<evidence type="ECO:0000256" key="8">
    <source>
        <dbReference type="ARBA" id="ARBA00048336"/>
    </source>
</evidence>
<keyword evidence="3 10" id="KW-0378">Hydrolase</keyword>
<dbReference type="PANTHER" id="PTHR11668:SF513">
    <property type="entry name" value="SERINE_THREONINE-PROTEIN PHOSPHATASE"/>
    <property type="match status" value="1"/>
</dbReference>
<dbReference type="FunFam" id="3.60.21.10:FF:000026">
    <property type="entry name" value="Serine/threonine-protein phosphatase"/>
    <property type="match status" value="1"/>
</dbReference>
<reference evidence="12" key="1">
    <citation type="journal article" date="2018" name="Biosci. Biotechnol. Biochem.">
        <title>Polysaccharide hydrolase of the hadal zone amphipods Hirondellea gigas.</title>
        <authorList>
            <person name="Kobayashi H."/>
            <person name="Nagahama T."/>
            <person name="Arai W."/>
            <person name="Sasagawa Y."/>
            <person name="Umeda M."/>
            <person name="Hayashi T."/>
            <person name="Nikaido I."/>
            <person name="Watanabe H."/>
            <person name="Oguri K."/>
            <person name="Kitazato H."/>
            <person name="Fujioka K."/>
            <person name="Kido Y."/>
            <person name="Takami H."/>
        </authorList>
    </citation>
    <scope>NUCLEOTIDE SEQUENCE</scope>
    <source>
        <tissue evidence="12">Whole body</tissue>
    </source>
</reference>
<proteinExistence type="evidence at transcript level"/>
<dbReference type="GO" id="GO:0005634">
    <property type="term" value="C:nucleus"/>
    <property type="evidence" value="ECO:0007669"/>
    <property type="project" value="TreeGrafter"/>
</dbReference>
<dbReference type="GO" id="GO:0018991">
    <property type="term" value="P:egg-laying behavior"/>
    <property type="evidence" value="ECO:0007669"/>
    <property type="project" value="UniProtKB-ARBA"/>
</dbReference>
<comment type="catalytic activity">
    <reaction evidence="8 10">
        <text>O-phospho-L-threonyl-[protein] + H2O = L-threonyl-[protein] + phosphate</text>
        <dbReference type="Rhea" id="RHEA:47004"/>
        <dbReference type="Rhea" id="RHEA-COMP:11060"/>
        <dbReference type="Rhea" id="RHEA-COMP:11605"/>
        <dbReference type="ChEBI" id="CHEBI:15377"/>
        <dbReference type="ChEBI" id="CHEBI:30013"/>
        <dbReference type="ChEBI" id="CHEBI:43474"/>
        <dbReference type="ChEBI" id="CHEBI:61977"/>
        <dbReference type="EC" id="3.1.3.16"/>
    </reaction>
</comment>
<dbReference type="PROSITE" id="PS00125">
    <property type="entry name" value="SER_THR_PHOSPHATASE"/>
    <property type="match status" value="1"/>
</dbReference>
<keyword evidence="4" id="KW-0904">Protein phosphatase</keyword>
<dbReference type="Gene3D" id="3.60.21.10">
    <property type="match status" value="1"/>
</dbReference>
<evidence type="ECO:0000256" key="6">
    <source>
        <dbReference type="ARBA" id="ARBA00037818"/>
    </source>
</evidence>
<evidence type="ECO:0000256" key="2">
    <source>
        <dbReference type="ARBA" id="ARBA00022723"/>
    </source>
</evidence>
<sequence length="369" mass="41816">MRPCSTMTGLVQAEVNSSSTTAATDGWPFADAPQVDALVPPEEPTRRRRKSSTSSLLRAIMRIENPFNLDAFIANLVALKKHPGKNLKMEESDIKSLLLLSRRVLLEQPTLVELAAPVNIIGDIHGQFDDLLCHFDKLGYPPEQNYLFLGDYVDRGKQSLETICLVLAYKVKYPNNFFLLRGNHECASINRIYGFYDECKRRYNVKMWKSFTDVFNCLPLAALIEDTIFCMHGGLSPDFISFQQIRAVSRPLDVPDSGLICDLLWSDPETELEGWENNERGVSWVFGGDVVRQFLEQYQCSLVVRAHQVVEDGYQFFESRGLVTVFSAPGYCGEFDNAGAVMAVSEDLTCWFSIIVPDHRRCFIRKTKL</sequence>
<accession>A0A2P2I254</accession>
<feature type="domain" description="Serine/threonine specific protein phosphatases" evidence="11">
    <location>
        <begin position="180"/>
        <end position="185"/>
    </location>
</feature>
<evidence type="ECO:0000256" key="5">
    <source>
        <dbReference type="ARBA" id="ARBA00023211"/>
    </source>
</evidence>
<dbReference type="SMART" id="SM00156">
    <property type="entry name" value="PP2Ac"/>
    <property type="match status" value="1"/>
</dbReference>
<dbReference type="Pfam" id="PF16891">
    <property type="entry name" value="STPPase_N"/>
    <property type="match status" value="1"/>
</dbReference>
<dbReference type="AlphaFoldDB" id="A0A2P2I254"/>
<dbReference type="GO" id="GO:0046872">
    <property type="term" value="F:metal ion binding"/>
    <property type="evidence" value="ECO:0007669"/>
    <property type="project" value="UniProtKB-KW"/>
</dbReference>
<comment type="function">
    <text evidence="9">Probable phosphatase which plays a redundant role with gsp-4 in spermatogenesis by regulating sister chromatid segregation during meiosis. In addition, involved in sperm motility by controlling the dynamic disassembly of major sperm proteins (MSP) in the spermatozoan pseudopodium.</text>
</comment>
<keyword evidence="5" id="KW-0464">Manganese</keyword>
<dbReference type="Pfam" id="PF00149">
    <property type="entry name" value="Metallophos"/>
    <property type="match status" value="1"/>
</dbReference>
<dbReference type="GO" id="GO:0031272">
    <property type="term" value="P:regulation of pseudopodium assembly"/>
    <property type="evidence" value="ECO:0007669"/>
    <property type="project" value="UniProtKB-ARBA"/>
</dbReference>
<comment type="catalytic activity">
    <reaction evidence="7">
        <text>O-phospho-L-seryl-[protein] + H2O = L-seryl-[protein] + phosphate</text>
        <dbReference type="Rhea" id="RHEA:20629"/>
        <dbReference type="Rhea" id="RHEA-COMP:9863"/>
        <dbReference type="Rhea" id="RHEA-COMP:11604"/>
        <dbReference type="ChEBI" id="CHEBI:15377"/>
        <dbReference type="ChEBI" id="CHEBI:29999"/>
        <dbReference type="ChEBI" id="CHEBI:43474"/>
        <dbReference type="ChEBI" id="CHEBI:83421"/>
        <dbReference type="EC" id="3.1.3.16"/>
    </reaction>
</comment>
<comment type="similarity">
    <text evidence="1 10">Belongs to the PPP phosphatase family.</text>
</comment>
<dbReference type="GO" id="GO:0031143">
    <property type="term" value="C:pseudopodium"/>
    <property type="evidence" value="ECO:0007669"/>
    <property type="project" value="UniProtKB-SubCell"/>
</dbReference>
<dbReference type="InterPro" id="IPR006186">
    <property type="entry name" value="Ser/Thr-sp_prot-phosphatase"/>
</dbReference>
<dbReference type="InterPro" id="IPR029052">
    <property type="entry name" value="Metallo-depent_PP-like"/>
</dbReference>
<evidence type="ECO:0000256" key="7">
    <source>
        <dbReference type="ARBA" id="ARBA00047761"/>
    </source>
</evidence>
<organism evidence="12">
    <name type="scientific">Hirondellea gigas</name>
    <dbReference type="NCBI Taxonomy" id="1518452"/>
    <lineage>
        <taxon>Eukaryota</taxon>
        <taxon>Metazoa</taxon>
        <taxon>Ecdysozoa</taxon>
        <taxon>Arthropoda</taxon>
        <taxon>Crustacea</taxon>
        <taxon>Multicrustacea</taxon>
        <taxon>Malacostraca</taxon>
        <taxon>Eumalacostraca</taxon>
        <taxon>Peracarida</taxon>
        <taxon>Amphipoda</taxon>
        <taxon>Amphilochidea</taxon>
        <taxon>Lysianassida</taxon>
        <taxon>Lysianassidira</taxon>
        <taxon>Lysianassoidea</taxon>
        <taxon>Lysianassidae</taxon>
        <taxon>Hirondellea</taxon>
    </lineage>
</organism>
<dbReference type="GO" id="GO:0007060">
    <property type="term" value="P:male meiosis chromosome segregation"/>
    <property type="evidence" value="ECO:0007669"/>
    <property type="project" value="UniProtKB-ARBA"/>
</dbReference>
<protein>
    <recommendedName>
        <fullName evidence="10">Serine/threonine-protein phosphatase</fullName>
        <ecNumber evidence="10">3.1.3.16</ecNumber>
    </recommendedName>
</protein>
<comment type="subcellular location">
    <subcellularLocation>
        <location evidence="6">Cell projection</location>
        <location evidence="6">Pseudopodium</location>
    </subcellularLocation>
</comment>
<dbReference type="EMBL" id="IACF01002279">
    <property type="protein sequence ID" value="LAB67940.1"/>
    <property type="molecule type" value="mRNA"/>
</dbReference>
<dbReference type="GO" id="GO:0097723">
    <property type="term" value="P:amoeboid sperm motility"/>
    <property type="evidence" value="ECO:0007669"/>
    <property type="project" value="UniProtKB-ARBA"/>
</dbReference>
<dbReference type="PANTHER" id="PTHR11668">
    <property type="entry name" value="SERINE/THREONINE PROTEIN PHOSPHATASE"/>
    <property type="match status" value="1"/>
</dbReference>
<evidence type="ECO:0000313" key="12">
    <source>
        <dbReference type="EMBL" id="LAB67940.1"/>
    </source>
</evidence>
<dbReference type="PRINTS" id="PR00114">
    <property type="entry name" value="STPHPHTASE"/>
</dbReference>
<dbReference type="InterPro" id="IPR004843">
    <property type="entry name" value="Calcineurin-like_PHP"/>
</dbReference>
<evidence type="ECO:0000256" key="1">
    <source>
        <dbReference type="ARBA" id="ARBA00008294"/>
    </source>
</evidence>